<dbReference type="KEGG" id="sags:SaSA20_0218"/>
<dbReference type="Proteomes" id="UP000093122">
    <property type="component" value="Unassembled WGS sequence"/>
</dbReference>
<reference evidence="3 7" key="3">
    <citation type="journal article" date="2018" name="Emerg. Microbes Infect.">
        <title>Phenotypic and molecular analysis of nontypeable Group B streptococci: identification of cps2a and hybrid cps2a/cps5 Group B streptococcal capsule gene clusters.</title>
        <authorList>
            <person name="Alhhazmi A."/>
            <person name="Tyrrell G.J."/>
        </authorList>
    </citation>
    <scope>NUCLEOTIDE SEQUENCE [LARGE SCALE GENOMIC DNA]</scope>
    <source>
        <strain evidence="3 7">PLGBS17</strain>
    </source>
</reference>
<evidence type="ECO:0000313" key="7">
    <source>
        <dbReference type="Proteomes" id="UP000256718"/>
    </source>
</evidence>
<dbReference type="Proteomes" id="UP000035174">
    <property type="component" value="Unassembled WGS sequence"/>
</dbReference>
<dbReference type="EMBL" id="LCVB01000015">
    <property type="protein sequence ID" value="KLJ30476.1"/>
    <property type="molecule type" value="Genomic_DNA"/>
</dbReference>
<dbReference type="EMBL" id="MAWT01000001">
    <property type="protein sequence ID" value="OCM72844.1"/>
    <property type="molecule type" value="Genomic_DNA"/>
</dbReference>
<evidence type="ECO:0000313" key="1">
    <source>
        <dbReference type="EMBL" id="KLJ30476.1"/>
    </source>
</evidence>
<dbReference type="EMBL" id="LR134265">
    <property type="protein sequence ID" value="VED66176.1"/>
    <property type="molecule type" value="Genomic_DNA"/>
</dbReference>
<evidence type="ECO:0000313" key="8">
    <source>
        <dbReference type="Proteomes" id="UP000268870"/>
    </source>
</evidence>
<evidence type="ECO:0000313" key="5">
    <source>
        <dbReference type="Proteomes" id="UP000035174"/>
    </source>
</evidence>
<protein>
    <submittedName>
        <fullName evidence="2">Uncharacterized protein</fullName>
    </submittedName>
</protein>
<reference evidence="1 5" key="1">
    <citation type="journal article" date="2015" name="PLoS ONE">
        <title>Genomic analysis reveals the molecular basis for capsule loss in the group B streptococcus population.</title>
        <authorList>
            <consortium name="DEVANI Consortium"/>
            <person name="Rosini R."/>
            <person name="Campisi E."/>
            <person name="De Chiara M."/>
            <person name="Tettelin H."/>
            <person name="Rinaudo D."/>
            <person name="Toniolo C."/>
            <person name="Metruccio M."/>
            <person name="Guidotti S."/>
            <person name="Sorensen U.B."/>
            <person name="Kilian M."/>
            <person name="Ramirez M."/>
            <person name="Janulczyk R."/>
            <person name="Donati C."/>
            <person name="Grandi G."/>
            <person name="Margarit I."/>
        </authorList>
    </citation>
    <scope>NUCLEOTIDE SEQUENCE [LARGE SCALE GENOMIC DNA]</scope>
    <source>
        <strain evidence="1 5">ES-PW-063</strain>
    </source>
</reference>
<reference evidence="4 8" key="4">
    <citation type="submission" date="2018-12" db="EMBL/GenBank/DDBJ databases">
        <authorList>
            <consortium name="Pathogen Informatics"/>
        </authorList>
    </citation>
    <scope>NUCLEOTIDE SEQUENCE [LARGE SCALE GENOMIC DNA]</scope>
    <source>
        <strain evidence="4 8">NCTC8184</strain>
    </source>
</reference>
<gene>
    <name evidence="2" type="ORF">AX245_02390</name>
    <name evidence="3" type="ORF">C4618_12660</name>
    <name evidence="4" type="ORF">NCTC8184_02278</name>
    <name evidence="1" type="ORF">WA45_02695</name>
</gene>
<proteinExistence type="predicted"/>
<name>A0A0H1CU41_STRAG</name>
<sequence length="41" mass="4916">MILQIKENDYISAHILVKVGKYKLLKLPHKFTNEITVRKEY</sequence>
<evidence type="ECO:0000313" key="2">
    <source>
        <dbReference type="EMBL" id="OCM72844.1"/>
    </source>
</evidence>
<dbReference type="EMBL" id="QHGZ01000256">
    <property type="protein sequence ID" value="RDY74798.1"/>
    <property type="molecule type" value="Genomic_DNA"/>
</dbReference>
<evidence type="ECO:0000313" key="4">
    <source>
        <dbReference type="EMBL" id="VED66176.1"/>
    </source>
</evidence>
<reference evidence="2 6" key="2">
    <citation type="journal article" date="2016" name="Sci. Rep.">
        <title>Serotype IV Streptococcus agalactiae ST-452 has arisen from large genomic recombination events between CC23 and the hypervirulent CC17 lineages.</title>
        <authorList>
            <person name="Campisi E."/>
            <person name="Rinaudo C.D."/>
            <person name="Donati C."/>
            <person name="Barucco M."/>
            <person name="Torricelli G."/>
            <person name="Edwards M.S."/>
            <person name="Baker C.J."/>
            <person name="Margarit I."/>
            <person name="Rosini R."/>
        </authorList>
    </citation>
    <scope>NUCLEOTIDE SEQUENCE [LARGE SCALE GENOMIC DNA]</scope>
    <source>
        <strain evidence="2 6">CZ-PW-140</strain>
    </source>
</reference>
<dbReference type="AlphaFoldDB" id="A0A0H1CU41"/>
<dbReference type="Proteomes" id="UP000268870">
    <property type="component" value="Chromosome"/>
</dbReference>
<dbReference type="Proteomes" id="UP000256718">
    <property type="component" value="Unassembled WGS sequence"/>
</dbReference>
<evidence type="ECO:0000313" key="3">
    <source>
        <dbReference type="EMBL" id="RDY74798.1"/>
    </source>
</evidence>
<evidence type="ECO:0000313" key="6">
    <source>
        <dbReference type="Proteomes" id="UP000093122"/>
    </source>
</evidence>
<accession>A0A0H1CU41</accession>
<organism evidence="2 6">
    <name type="scientific">Streptococcus agalactiae</name>
    <dbReference type="NCBI Taxonomy" id="1311"/>
    <lineage>
        <taxon>Bacteria</taxon>
        <taxon>Bacillati</taxon>
        <taxon>Bacillota</taxon>
        <taxon>Bacilli</taxon>
        <taxon>Lactobacillales</taxon>
        <taxon>Streptococcaceae</taxon>
        <taxon>Streptococcus</taxon>
    </lineage>
</organism>